<accession>A0A917N528</accession>
<dbReference type="InterPro" id="IPR050661">
    <property type="entry name" value="BglG_antiterminators"/>
</dbReference>
<dbReference type="SMART" id="SM01061">
    <property type="entry name" value="CAT_RBD"/>
    <property type="match status" value="1"/>
</dbReference>
<proteinExistence type="predicted"/>
<dbReference type="AlphaFoldDB" id="A0A917N528"/>
<dbReference type="InterPro" id="IPR036650">
    <property type="entry name" value="CAT_RNA-bd_dom_sf"/>
</dbReference>
<dbReference type="GO" id="GO:0003723">
    <property type="term" value="F:RNA binding"/>
    <property type="evidence" value="ECO:0007669"/>
    <property type="project" value="InterPro"/>
</dbReference>
<keyword evidence="1" id="KW-0677">Repeat</keyword>
<keyword evidence="4" id="KW-1185">Reference proteome</keyword>
<dbReference type="PANTHER" id="PTHR30185:SF15">
    <property type="entry name" value="CRYPTIC BETA-GLUCOSIDE BGL OPERON ANTITERMINATOR"/>
    <property type="match status" value="1"/>
</dbReference>
<gene>
    <name evidence="3" type="primary">bglG</name>
    <name evidence="3" type="ORF">GCM10011482_20020</name>
</gene>
<dbReference type="Pfam" id="PF00874">
    <property type="entry name" value="PRD"/>
    <property type="match status" value="2"/>
</dbReference>
<evidence type="ECO:0000259" key="2">
    <source>
        <dbReference type="PROSITE" id="PS51372"/>
    </source>
</evidence>
<protein>
    <submittedName>
        <fullName evidence="3">Transcription antiterminator LicT</fullName>
    </submittedName>
</protein>
<evidence type="ECO:0000313" key="4">
    <source>
        <dbReference type="Proteomes" id="UP000622610"/>
    </source>
</evidence>
<evidence type="ECO:0000313" key="3">
    <source>
        <dbReference type="EMBL" id="GGI66348.1"/>
    </source>
</evidence>
<reference evidence="3" key="2">
    <citation type="submission" date="2020-09" db="EMBL/GenBank/DDBJ databases">
        <authorList>
            <person name="Sun Q."/>
            <person name="Sedlacek I."/>
        </authorList>
    </citation>
    <scope>NUCLEOTIDE SEQUENCE</scope>
    <source>
        <strain evidence="3">CCM 8433</strain>
    </source>
</reference>
<dbReference type="InterPro" id="IPR004341">
    <property type="entry name" value="CAT_RNA-bd_dom"/>
</dbReference>
<dbReference type="Gene3D" id="1.10.1790.10">
    <property type="entry name" value="PRD domain"/>
    <property type="match status" value="2"/>
</dbReference>
<dbReference type="Pfam" id="PF03123">
    <property type="entry name" value="CAT_RBD"/>
    <property type="match status" value="1"/>
</dbReference>
<organism evidence="3 4">
    <name type="scientific">Enterococcus alcedinis</name>
    <dbReference type="NCBI Taxonomy" id="1274384"/>
    <lineage>
        <taxon>Bacteria</taxon>
        <taxon>Bacillati</taxon>
        <taxon>Bacillota</taxon>
        <taxon>Bacilli</taxon>
        <taxon>Lactobacillales</taxon>
        <taxon>Enterococcaceae</taxon>
        <taxon>Enterococcus</taxon>
    </lineage>
</organism>
<sequence length="279" mass="32471">MIYQKKLNNNVVIALDDDHKEVIVMGKGLGFNIQAGDTISADRIEKIFSLTDVKANKQLQEIIETIPISFVELTEEIFSYAKIHVASDLNDSVILHLCDHIYMALARQKEGITVKNVMLWDIQRFYQEEYQVGLYALDLIFEKMGVRLPEDEAGFIAIHIVNAQLKQTTKSVHEITKLMEEIEQIVRIVLGVNIDSQSVYYHRFITHLRFFAQRLFSEQTHENQEVDEMMLLVKSRYPEAYACVGKIEKFIQEKYDYALSEEEILYLSIHLSRIYQVSK</sequence>
<dbReference type="SUPFAM" id="SSF50151">
    <property type="entry name" value="SacY-like RNA-binding domain"/>
    <property type="match status" value="1"/>
</dbReference>
<dbReference type="EMBL" id="BMDT01000010">
    <property type="protein sequence ID" value="GGI66348.1"/>
    <property type="molecule type" value="Genomic_DNA"/>
</dbReference>
<dbReference type="GO" id="GO:0006355">
    <property type="term" value="P:regulation of DNA-templated transcription"/>
    <property type="evidence" value="ECO:0007669"/>
    <property type="project" value="InterPro"/>
</dbReference>
<comment type="caution">
    <text evidence="3">The sequence shown here is derived from an EMBL/GenBank/DDBJ whole genome shotgun (WGS) entry which is preliminary data.</text>
</comment>
<dbReference type="InterPro" id="IPR036634">
    <property type="entry name" value="PRD_sf"/>
</dbReference>
<evidence type="ECO:0000256" key="1">
    <source>
        <dbReference type="ARBA" id="ARBA00022737"/>
    </source>
</evidence>
<dbReference type="Proteomes" id="UP000622610">
    <property type="component" value="Unassembled WGS sequence"/>
</dbReference>
<name>A0A917N528_9ENTE</name>
<reference evidence="3" key="1">
    <citation type="journal article" date="2014" name="Int. J. Syst. Evol. Microbiol.">
        <title>Complete genome sequence of Corynebacterium casei LMG S-19264T (=DSM 44701T), isolated from a smear-ripened cheese.</title>
        <authorList>
            <consortium name="US DOE Joint Genome Institute (JGI-PGF)"/>
            <person name="Walter F."/>
            <person name="Albersmeier A."/>
            <person name="Kalinowski J."/>
            <person name="Ruckert C."/>
        </authorList>
    </citation>
    <scope>NUCLEOTIDE SEQUENCE</scope>
    <source>
        <strain evidence="3">CCM 8433</strain>
    </source>
</reference>
<dbReference type="NCBIfam" id="NF046042">
    <property type="entry name" value="LicT"/>
    <property type="match status" value="1"/>
</dbReference>
<dbReference type="Gene3D" id="2.30.24.10">
    <property type="entry name" value="CAT RNA-binding domain"/>
    <property type="match status" value="1"/>
</dbReference>
<dbReference type="PROSITE" id="PS51372">
    <property type="entry name" value="PRD_2"/>
    <property type="match status" value="2"/>
</dbReference>
<feature type="domain" description="PRD" evidence="2">
    <location>
        <begin position="65"/>
        <end position="170"/>
    </location>
</feature>
<dbReference type="InterPro" id="IPR011608">
    <property type="entry name" value="PRD"/>
</dbReference>
<dbReference type="SUPFAM" id="SSF63520">
    <property type="entry name" value="PTS-regulatory domain, PRD"/>
    <property type="match status" value="2"/>
</dbReference>
<dbReference type="PANTHER" id="PTHR30185">
    <property type="entry name" value="CRYPTIC BETA-GLUCOSIDE BGL OPERON ANTITERMINATOR"/>
    <property type="match status" value="1"/>
</dbReference>
<dbReference type="RefSeq" id="WP_188368178.1">
    <property type="nucleotide sequence ID" value="NZ_BMDT01000010.1"/>
</dbReference>
<feature type="domain" description="PRD" evidence="2">
    <location>
        <begin position="171"/>
        <end position="279"/>
    </location>
</feature>